<organism evidence="6 7">
    <name type="scientific">Lupinus luteus</name>
    <name type="common">European yellow lupine</name>
    <dbReference type="NCBI Taxonomy" id="3873"/>
    <lineage>
        <taxon>Eukaryota</taxon>
        <taxon>Viridiplantae</taxon>
        <taxon>Streptophyta</taxon>
        <taxon>Embryophyta</taxon>
        <taxon>Tracheophyta</taxon>
        <taxon>Spermatophyta</taxon>
        <taxon>Magnoliopsida</taxon>
        <taxon>eudicotyledons</taxon>
        <taxon>Gunneridae</taxon>
        <taxon>Pentapetalae</taxon>
        <taxon>rosids</taxon>
        <taxon>fabids</taxon>
        <taxon>Fabales</taxon>
        <taxon>Fabaceae</taxon>
        <taxon>Papilionoideae</taxon>
        <taxon>50 kb inversion clade</taxon>
        <taxon>genistoids sensu lato</taxon>
        <taxon>core genistoids</taxon>
        <taxon>Genisteae</taxon>
        <taxon>Lupinus</taxon>
    </lineage>
</organism>
<reference evidence="6 7" key="1">
    <citation type="submission" date="2024-03" db="EMBL/GenBank/DDBJ databases">
        <authorList>
            <person name="Martinez-Hernandez J."/>
        </authorList>
    </citation>
    <scope>NUCLEOTIDE SEQUENCE [LARGE SCALE GENOMIC DNA]</scope>
</reference>
<evidence type="ECO:0000256" key="2">
    <source>
        <dbReference type="ARBA" id="ARBA00022722"/>
    </source>
</evidence>
<dbReference type="CDD" id="cd00374">
    <property type="entry name" value="RNase_T2"/>
    <property type="match status" value="1"/>
</dbReference>
<gene>
    <name evidence="6" type="ORF">LLUT_LOCUS10451</name>
</gene>
<dbReference type="Gene3D" id="3.90.730.10">
    <property type="entry name" value="Ribonuclease T2-like"/>
    <property type="match status" value="1"/>
</dbReference>
<dbReference type="SUPFAM" id="SSF55895">
    <property type="entry name" value="Ribonuclease Rh-like"/>
    <property type="match status" value="1"/>
</dbReference>
<evidence type="ECO:0000256" key="3">
    <source>
        <dbReference type="ARBA" id="ARBA00023239"/>
    </source>
</evidence>
<feature type="signal peptide" evidence="5">
    <location>
        <begin position="1"/>
        <end position="27"/>
    </location>
</feature>
<dbReference type="GO" id="GO:0003723">
    <property type="term" value="F:RNA binding"/>
    <property type="evidence" value="ECO:0007669"/>
    <property type="project" value="InterPro"/>
</dbReference>
<keyword evidence="7" id="KW-1185">Reference proteome</keyword>
<dbReference type="InterPro" id="IPR001568">
    <property type="entry name" value="RNase_T2-like"/>
</dbReference>
<proteinExistence type="inferred from homology"/>
<dbReference type="InterPro" id="IPR018188">
    <property type="entry name" value="RNase_T2_His_AS_1"/>
</dbReference>
<comment type="caution">
    <text evidence="6">The sequence shown here is derived from an EMBL/GenBank/DDBJ whole genome shotgun (WGS) entry which is preliminary data.</text>
</comment>
<evidence type="ECO:0000313" key="6">
    <source>
        <dbReference type="EMBL" id="CAL0309391.1"/>
    </source>
</evidence>
<dbReference type="AlphaFoldDB" id="A0AAV1WJZ3"/>
<accession>A0AAV1WJZ3</accession>
<evidence type="ECO:0000256" key="4">
    <source>
        <dbReference type="RuleBase" id="RU004328"/>
    </source>
</evidence>
<name>A0AAV1WJZ3_LUPLU</name>
<protein>
    <submittedName>
        <fullName evidence="6">Uncharacterized protein</fullName>
    </submittedName>
</protein>
<dbReference type="PANTHER" id="PTHR11240:SF22">
    <property type="entry name" value="RIBONUCLEASE T2"/>
    <property type="match status" value="1"/>
</dbReference>
<evidence type="ECO:0000313" key="7">
    <source>
        <dbReference type="Proteomes" id="UP001497480"/>
    </source>
</evidence>
<comment type="similarity">
    <text evidence="1 4">Belongs to the RNase T2 family.</text>
</comment>
<dbReference type="InterPro" id="IPR036430">
    <property type="entry name" value="RNase_T2-like_sf"/>
</dbReference>
<sequence>MKKSIMSNKITLAIFFLLNVIFASSDSKSDSKAYILALQWPNTTCFMNGKTISKTVKNPKSFGIHGLWPSNSEQTSKEPFPKDGFKSLCPQTLQMEIPIYWPNMIEDNNAKLWSIEWNKHGRCSGFDICTYFWNTLGLFKTLRAINLVGELEKASKPVVVGNSYDLSTLSAAFKETLGGGKNDTLIRCAKIGEKYYLWEVHVYLDAKLTRVQPPEVARGCGSTIIFPSPI</sequence>
<dbReference type="PANTHER" id="PTHR11240">
    <property type="entry name" value="RIBONUCLEASE T2"/>
    <property type="match status" value="1"/>
</dbReference>
<dbReference type="EMBL" id="CAXHTB010000007">
    <property type="protein sequence ID" value="CAL0309391.1"/>
    <property type="molecule type" value="Genomic_DNA"/>
</dbReference>
<keyword evidence="2" id="KW-0540">Nuclease</keyword>
<dbReference type="Pfam" id="PF00445">
    <property type="entry name" value="Ribonuclease_T2"/>
    <property type="match status" value="1"/>
</dbReference>
<dbReference type="Proteomes" id="UP001497480">
    <property type="component" value="Unassembled WGS sequence"/>
</dbReference>
<dbReference type="GO" id="GO:0033897">
    <property type="term" value="F:ribonuclease T2 activity"/>
    <property type="evidence" value="ECO:0007669"/>
    <property type="project" value="InterPro"/>
</dbReference>
<evidence type="ECO:0000256" key="5">
    <source>
        <dbReference type="SAM" id="SignalP"/>
    </source>
</evidence>
<evidence type="ECO:0000256" key="1">
    <source>
        <dbReference type="ARBA" id="ARBA00007469"/>
    </source>
</evidence>
<keyword evidence="2" id="KW-0378">Hydrolase</keyword>
<feature type="chain" id="PRO_5043370913" evidence="5">
    <location>
        <begin position="28"/>
        <end position="230"/>
    </location>
</feature>
<dbReference type="GO" id="GO:0006401">
    <property type="term" value="P:RNA catabolic process"/>
    <property type="evidence" value="ECO:0007669"/>
    <property type="project" value="UniProtKB-ARBA"/>
</dbReference>
<dbReference type="PROSITE" id="PS00530">
    <property type="entry name" value="RNASE_T2_1"/>
    <property type="match status" value="1"/>
</dbReference>
<keyword evidence="3" id="KW-0456">Lyase</keyword>
<keyword evidence="5" id="KW-0732">Signal</keyword>